<dbReference type="PATRIC" id="fig|867902.3.peg.115"/>
<dbReference type="EMBL" id="CP003283">
    <property type="protein sequence ID" value="AFL96343.1"/>
    <property type="molecule type" value="Genomic_DNA"/>
</dbReference>
<keyword evidence="2" id="KW-0378">Hydrolase</keyword>
<feature type="domain" description="YgjP-like metallopeptidase" evidence="1">
    <location>
        <begin position="21"/>
        <end position="229"/>
    </location>
</feature>
<dbReference type="HOGENOM" id="CLU_065947_1_1_10"/>
<dbReference type="RefSeq" id="WP_014789973.1">
    <property type="nucleotide sequence ID" value="NC_018016.1"/>
</dbReference>
<evidence type="ECO:0000259" key="1">
    <source>
        <dbReference type="Pfam" id="PF01863"/>
    </source>
</evidence>
<dbReference type="Pfam" id="PF01863">
    <property type="entry name" value="YgjP-like"/>
    <property type="match status" value="1"/>
</dbReference>
<dbReference type="CDD" id="cd07344">
    <property type="entry name" value="M48_yhfN_like"/>
    <property type="match status" value="1"/>
</dbReference>
<dbReference type="Gene3D" id="3.30.2010.10">
    <property type="entry name" value="Metalloproteases ('zincins'), catalytic domain"/>
    <property type="match status" value="1"/>
</dbReference>
<gene>
    <name evidence="2" type="ordered locus">Ornrh_0116</name>
</gene>
<proteinExistence type="predicted"/>
<dbReference type="GeneID" id="71568398"/>
<protein>
    <submittedName>
        <fullName evidence="2">Putative metal-dependent hydrolase</fullName>
    </submittedName>
</protein>
<dbReference type="Proteomes" id="UP000006051">
    <property type="component" value="Chromosome"/>
</dbReference>
<dbReference type="STRING" id="867902.Ornrh_0116"/>
<reference evidence="2 3" key="1">
    <citation type="submission" date="2012-06" db="EMBL/GenBank/DDBJ databases">
        <title>The complete genome of Ornithobacterium rhinotracheale DSM 15997.</title>
        <authorList>
            <consortium name="US DOE Joint Genome Institute (JGI-PGF)"/>
            <person name="Lucas S."/>
            <person name="Copeland A."/>
            <person name="Lapidus A."/>
            <person name="Goodwin L."/>
            <person name="Pitluck S."/>
            <person name="Peters L."/>
            <person name="Mikhailova N."/>
            <person name="Teshima H."/>
            <person name="Kyrpides N."/>
            <person name="Mavromatis K."/>
            <person name="Pagani I."/>
            <person name="Ivanova N."/>
            <person name="Ovchinnikova G."/>
            <person name="Zeytun A."/>
            <person name="Detter J.C."/>
            <person name="Han C."/>
            <person name="Land M."/>
            <person name="Hauser L."/>
            <person name="Markowitz V."/>
            <person name="Cheng J.-F."/>
            <person name="Hugenholtz P."/>
            <person name="Woyke T."/>
            <person name="Wu D."/>
            <person name="Lang E."/>
            <person name="Kopitz M."/>
            <person name="Brambilla E."/>
            <person name="Klenk H.-P."/>
            <person name="Eisen J.A."/>
        </authorList>
    </citation>
    <scope>NUCLEOTIDE SEQUENCE [LARGE SCALE GENOMIC DNA]</scope>
    <source>
        <strain evidence="3">ATCC 51463 / DSM 15997 / CCUG 23171 / LMG 9086</strain>
    </source>
</reference>
<dbReference type="KEGG" id="orh:Ornrh_0116"/>
<sequence>MEKIIYGKSIIEFSISYSDRKTLGITVNPDLSVNIKAPLNSKKEDIFKIVEKRVPWILEQKRFFLSFEPRRTEYLYKSGETHYYLGRQYLLKIVEGKAEDVFYKGRYLLIETNDKSPLNIKKLLDRWYRDRAKIKFAEIAEPLIQQFKKYEVEPNNLYIQNMKFRWGSCSAKGNIILNPELIKAPKPCIEYVIIHELCHLIHQNHSKAFFQLQSREMPDWEKWKGKLEHFLA</sequence>
<accession>I3ZXA9</accession>
<dbReference type="AlphaFoldDB" id="I3ZXA9"/>
<organism evidence="2 3">
    <name type="scientific">Ornithobacterium rhinotracheale (strain ATCC 51463 / DSM 15997 / CCUG 23171 / CIP 104009 / LMG 9086)</name>
    <dbReference type="NCBI Taxonomy" id="867902"/>
    <lineage>
        <taxon>Bacteria</taxon>
        <taxon>Pseudomonadati</taxon>
        <taxon>Bacteroidota</taxon>
        <taxon>Flavobacteriia</taxon>
        <taxon>Flavobacteriales</taxon>
        <taxon>Weeksellaceae</taxon>
        <taxon>Ornithobacterium</taxon>
    </lineage>
</organism>
<dbReference type="GO" id="GO:0016787">
    <property type="term" value="F:hydrolase activity"/>
    <property type="evidence" value="ECO:0007669"/>
    <property type="project" value="UniProtKB-KW"/>
</dbReference>
<dbReference type="eggNOG" id="COG1451">
    <property type="taxonomic scope" value="Bacteria"/>
</dbReference>
<evidence type="ECO:0000313" key="3">
    <source>
        <dbReference type="Proteomes" id="UP000006051"/>
    </source>
</evidence>
<dbReference type="PANTHER" id="PTHR30399">
    <property type="entry name" value="UNCHARACTERIZED PROTEIN YGJP"/>
    <property type="match status" value="1"/>
</dbReference>
<dbReference type="InterPro" id="IPR002725">
    <property type="entry name" value="YgjP-like_metallopeptidase"/>
</dbReference>
<dbReference type="PANTHER" id="PTHR30399:SF1">
    <property type="entry name" value="UTP PYROPHOSPHATASE"/>
    <property type="match status" value="1"/>
</dbReference>
<dbReference type="InterPro" id="IPR053136">
    <property type="entry name" value="UTP_pyrophosphatase-like"/>
</dbReference>
<name>I3ZXA9_ORNRL</name>
<keyword evidence="3" id="KW-1185">Reference proteome</keyword>
<evidence type="ECO:0000313" key="2">
    <source>
        <dbReference type="EMBL" id="AFL96343.1"/>
    </source>
</evidence>
<dbReference type="GeneID" id="97256893"/>